<keyword evidence="10" id="KW-1185">Reference proteome</keyword>
<evidence type="ECO:0000256" key="1">
    <source>
        <dbReference type="ARBA" id="ARBA00004141"/>
    </source>
</evidence>
<evidence type="ECO:0000313" key="10">
    <source>
        <dbReference type="Proteomes" id="UP000244940"/>
    </source>
</evidence>
<comment type="subcellular location">
    <subcellularLocation>
        <location evidence="7">Cell membrane</location>
        <topology evidence="7">Multi-pass membrane protein</topology>
    </subcellularLocation>
    <subcellularLocation>
        <location evidence="1">Membrane</location>
        <topology evidence="1">Multi-pass membrane protein</topology>
    </subcellularLocation>
</comment>
<dbReference type="GO" id="GO:0020037">
    <property type="term" value="F:heme binding"/>
    <property type="evidence" value="ECO:0007669"/>
    <property type="project" value="UniProtKB-UniRule"/>
</dbReference>
<comment type="cofactor">
    <cofactor evidence="7">
        <name>heme b</name>
        <dbReference type="ChEBI" id="CHEBI:60344"/>
    </cofactor>
    <text evidence="7">Binds 1 heme b (iron(II)-protoporphyrin IX) group per subunit.</text>
</comment>
<feature type="transmembrane region" description="Helical" evidence="7">
    <location>
        <begin position="181"/>
        <end position="198"/>
    </location>
</feature>
<keyword evidence="2 7" id="KW-0813">Transport</keyword>
<name>A0A2U2C5Q3_9RHOB</name>
<dbReference type="Proteomes" id="UP000244940">
    <property type="component" value="Unassembled WGS sequence"/>
</dbReference>
<dbReference type="GO" id="GO:0005886">
    <property type="term" value="C:plasma membrane"/>
    <property type="evidence" value="ECO:0007669"/>
    <property type="project" value="UniProtKB-SubCell"/>
</dbReference>
<proteinExistence type="inferred from homology"/>
<comment type="similarity">
    <text evidence="7">Belongs to the MsrQ family.</text>
</comment>
<keyword evidence="6 7" id="KW-0472">Membrane</keyword>
<dbReference type="EMBL" id="QEYD01000012">
    <property type="protein sequence ID" value="PWE27124.1"/>
    <property type="molecule type" value="Genomic_DNA"/>
</dbReference>
<dbReference type="GO" id="GO:0016679">
    <property type="term" value="F:oxidoreductase activity, acting on diphenols and related substances as donors"/>
    <property type="evidence" value="ECO:0007669"/>
    <property type="project" value="TreeGrafter"/>
</dbReference>
<feature type="transmembrane region" description="Helical" evidence="7">
    <location>
        <begin position="116"/>
        <end position="137"/>
    </location>
</feature>
<keyword evidence="4 7" id="KW-1133">Transmembrane helix</keyword>
<feature type="transmembrane region" description="Helical" evidence="7">
    <location>
        <begin position="20"/>
        <end position="42"/>
    </location>
</feature>
<organism evidence="9 10">
    <name type="scientific">Pararhodobacter marinus</name>
    <dbReference type="NCBI Taxonomy" id="2184063"/>
    <lineage>
        <taxon>Bacteria</taxon>
        <taxon>Pseudomonadati</taxon>
        <taxon>Pseudomonadota</taxon>
        <taxon>Alphaproteobacteria</taxon>
        <taxon>Rhodobacterales</taxon>
        <taxon>Paracoccaceae</taxon>
        <taxon>Pararhodobacter</taxon>
    </lineage>
</organism>
<keyword evidence="7" id="KW-1003">Cell membrane</keyword>
<keyword evidence="7" id="KW-0285">Flavoprotein</keyword>
<dbReference type="Pfam" id="PF01794">
    <property type="entry name" value="Ferric_reduct"/>
    <property type="match status" value="1"/>
</dbReference>
<protein>
    <recommendedName>
        <fullName evidence="7">Protein-methionine-sulfoxide reductase heme-binding subunit MsrQ</fullName>
    </recommendedName>
    <alternativeName>
        <fullName evidence="7">Flavocytochrome MsrQ</fullName>
    </alternativeName>
</protein>
<feature type="transmembrane region" description="Helical" evidence="7">
    <location>
        <begin position="158"/>
        <end position="175"/>
    </location>
</feature>
<dbReference type="GeneID" id="94366711"/>
<keyword evidence="5 7" id="KW-0408">Iron</keyword>
<evidence type="ECO:0000259" key="8">
    <source>
        <dbReference type="Pfam" id="PF01794"/>
    </source>
</evidence>
<feature type="transmembrane region" description="Helical" evidence="7">
    <location>
        <begin position="85"/>
        <end position="104"/>
    </location>
</feature>
<dbReference type="HAMAP" id="MF_01207">
    <property type="entry name" value="MsrQ"/>
    <property type="match status" value="1"/>
</dbReference>
<evidence type="ECO:0000256" key="2">
    <source>
        <dbReference type="ARBA" id="ARBA00022448"/>
    </source>
</evidence>
<dbReference type="PANTHER" id="PTHR36964:SF1">
    <property type="entry name" value="PROTEIN-METHIONINE-SULFOXIDE REDUCTASE HEME-BINDING SUBUNIT MSRQ"/>
    <property type="match status" value="1"/>
</dbReference>
<dbReference type="GO" id="GO:0009055">
    <property type="term" value="F:electron transfer activity"/>
    <property type="evidence" value="ECO:0007669"/>
    <property type="project" value="UniProtKB-UniRule"/>
</dbReference>
<dbReference type="GO" id="GO:0046872">
    <property type="term" value="F:metal ion binding"/>
    <property type="evidence" value="ECO:0007669"/>
    <property type="project" value="UniProtKB-KW"/>
</dbReference>
<dbReference type="AlphaFoldDB" id="A0A2U2C5Q3"/>
<feature type="transmembrane region" description="Helical" evidence="7">
    <location>
        <begin position="54"/>
        <end position="73"/>
    </location>
</feature>
<keyword evidence="7" id="KW-0288">FMN</keyword>
<evidence type="ECO:0000256" key="7">
    <source>
        <dbReference type="HAMAP-Rule" id="MF_01207"/>
    </source>
</evidence>
<comment type="cofactor">
    <cofactor evidence="7">
        <name>FMN</name>
        <dbReference type="ChEBI" id="CHEBI:58210"/>
    </cofactor>
    <text evidence="7">Binds 1 FMN per subunit.</text>
</comment>
<keyword evidence="7" id="KW-0349">Heme</keyword>
<keyword evidence="3 7" id="KW-0812">Transmembrane</keyword>
<dbReference type="RefSeq" id="WP_109534668.1">
    <property type="nucleotide sequence ID" value="NZ_CAXPUO010000077.1"/>
</dbReference>
<dbReference type="InterPro" id="IPR022837">
    <property type="entry name" value="MsrQ-like"/>
</dbReference>
<comment type="function">
    <text evidence="7">Part of the MsrPQ system that repairs oxidized periplasmic proteins containing methionine sulfoxide residues (Met-O), using respiratory chain electrons. Thus protects these proteins from oxidative-stress damage caused by reactive species of oxygen and chlorine generated by the host defense mechanisms. MsrPQ is essential for the maintenance of envelope integrity under bleach stress, rescuing a wide series of structurally unrelated periplasmic proteins from methionine oxidation. MsrQ provides electrons for reduction to the reductase catalytic subunit MsrP, using the quinone pool of the respiratory chain.</text>
</comment>
<comment type="subunit">
    <text evidence="7">Heterodimer of a catalytic subunit (MsrP) and a heme-binding subunit (MsrQ).</text>
</comment>
<dbReference type="NCBIfam" id="NF003833">
    <property type="entry name" value="PRK05419.1-5"/>
    <property type="match status" value="1"/>
</dbReference>
<accession>A0A2U2C5Q3</accession>
<feature type="domain" description="Ferric oxidoreductase" evidence="8">
    <location>
        <begin position="56"/>
        <end position="166"/>
    </location>
</feature>
<evidence type="ECO:0000256" key="3">
    <source>
        <dbReference type="ARBA" id="ARBA00022692"/>
    </source>
</evidence>
<dbReference type="InterPro" id="IPR013130">
    <property type="entry name" value="Fe3_Rdtase_TM_dom"/>
</dbReference>
<reference evidence="9 10" key="1">
    <citation type="submission" date="2018-05" db="EMBL/GenBank/DDBJ databases">
        <title>Pararhodobacter marina sp. nov., isolated from deep-sea water of the Indian Ocean.</title>
        <authorList>
            <person name="Lai Q.Sr."/>
            <person name="Liu X."/>
            <person name="Shao Z."/>
        </authorList>
    </citation>
    <scope>NUCLEOTIDE SEQUENCE [LARGE SCALE GENOMIC DNA]</scope>
    <source>
        <strain evidence="9 10">CIC4N-9</strain>
    </source>
</reference>
<evidence type="ECO:0000313" key="9">
    <source>
        <dbReference type="EMBL" id="PWE27124.1"/>
    </source>
</evidence>
<dbReference type="PANTHER" id="PTHR36964">
    <property type="entry name" value="PROTEIN-METHIONINE-SULFOXIDE REDUCTASE HEME-BINDING SUBUNIT MSRQ"/>
    <property type="match status" value="1"/>
</dbReference>
<sequence length="215" mass="24012">MASVTLAQRINRAQRHVPAWPIYLIGLGWMGWLFWLGLSGQLGPEPINALERDYGLLTLQLLVATLVVTPLRRFTNVSLIKYRRALGVTAFLFLLAHFLVWAVLDLQSLSRIGAEIVKRPYITIGFAAFVLLIPLAVTSNNLSIRKLGPLVWRRIHKLTYPAILLGAVHFVWLVKGYPWEPFLYLGAIIALLAVRLIPARRPARANPPAGAAPSR</sequence>
<evidence type="ECO:0000256" key="4">
    <source>
        <dbReference type="ARBA" id="ARBA00022989"/>
    </source>
</evidence>
<dbReference type="GO" id="GO:0010181">
    <property type="term" value="F:FMN binding"/>
    <property type="evidence" value="ECO:0007669"/>
    <property type="project" value="UniProtKB-UniRule"/>
</dbReference>
<dbReference type="GO" id="GO:0030091">
    <property type="term" value="P:protein repair"/>
    <property type="evidence" value="ECO:0007669"/>
    <property type="project" value="UniProtKB-UniRule"/>
</dbReference>
<evidence type="ECO:0000256" key="5">
    <source>
        <dbReference type="ARBA" id="ARBA00023004"/>
    </source>
</evidence>
<keyword evidence="7" id="KW-0249">Electron transport</keyword>
<gene>
    <name evidence="7" type="primary">msrQ</name>
    <name evidence="9" type="ORF">C4N9_17605</name>
</gene>
<keyword evidence="7" id="KW-0479">Metal-binding</keyword>
<evidence type="ECO:0000256" key="6">
    <source>
        <dbReference type="ARBA" id="ARBA00023136"/>
    </source>
</evidence>
<comment type="caution">
    <text evidence="9">The sequence shown here is derived from an EMBL/GenBank/DDBJ whole genome shotgun (WGS) entry which is preliminary data.</text>
</comment>
<dbReference type="OrthoDB" id="9788328at2"/>